<organism evidence="5 6">
    <name type="scientific">Stentor coeruleus</name>
    <dbReference type="NCBI Taxonomy" id="5963"/>
    <lineage>
        <taxon>Eukaryota</taxon>
        <taxon>Sar</taxon>
        <taxon>Alveolata</taxon>
        <taxon>Ciliophora</taxon>
        <taxon>Postciliodesmatophora</taxon>
        <taxon>Heterotrichea</taxon>
        <taxon>Heterotrichida</taxon>
        <taxon>Stentoridae</taxon>
        <taxon>Stentor</taxon>
    </lineage>
</organism>
<name>A0A1R2BMJ9_9CILI</name>
<evidence type="ECO:0000256" key="3">
    <source>
        <dbReference type="SAM" id="MobiDB-lite"/>
    </source>
</evidence>
<evidence type="ECO:0000313" key="6">
    <source>
        <dbReference type="Proteomes" id="UP000187209"/>
    </source>
</evidence>
<comment type="subcellular location">
    <subcellularLocation>
        <location evidence="1">Membrane</location>
    </subcellularLocation>
</comment>
<evidence type="ECO:0000256" key="2">
    <source>
        <dbReference type="ARBA" id="ARBA00023136"/>
    </source>
</evidence>
<dbReference type="Proteomes" id="UP000187209">
    <property type="component" value="Unassembled WGS sequence"/>
</dbReference>
<dbReference type="Gene3D" id="3.60.40.10">
    <property type="entry name" value="PPM-type phosphatase domain"/>
    <property type="match status" value="1"/>
</dbReference>
<dbReference type="CDD" id="cd00143">
    <property type="entry name" value="PP2Cc"/>
    <property type="match status" value="1"/>
</dbReference>
<sequence length="427" mass="48166">MLSSSKLVLFSFQENPQKFITPRSIFPDSQFSFRHRKFLKDIYLLQAENSHKAKNESPNQEFQKVLSKSPKPKEPLASILLPPLPVSNRDSINSSLSLTPMPMLHQNESTPIFKKKTIKFDKLQGRRSTLAYYPPVTIKNSVIRCSCKSRIGSVMDISKPQNQDNFIITSNLKSLRGQYLFAVCDGHGEDGHEVSSLIKKKFPKILLRNLPENPSGNKEIYYEAIRKSYSEINNLVMNGNFDSEYSGSTFVSVLIVGNHVFCANVGDSRAVLGRFNETWQAIDLSNDQKPNRKDESVRIIEKGGRIEANGTSDLLRIWKACENSPGLAMTRSIGDAVAKEIGVICEPEIIDLRLLSTDKFIIIASDGVWDYINSLESVQIVSKAWKKGKSELCCETLLDEAVKRWRNNTESIDDITILVIFLRAKTL</sequence>
<keyword evidence="2" id="KW-0472">Membrane</keyword>
<dbReference type="OrthoDB" id="10264738at2759"/>
<dbReference type="InterPro" id="IPR015655">
    <property type="entry name" value="PP2C"/>
</dbReference>
<reference evidence="5 6" key="1">
    <citation type="submission" date="2016-11" db="EMBL/GenBank/DDBJ databases">
        <title>The macronuclear genome of Stentor coeruleus: a giant cell with tiny introns.</title>
        <authorList>
            <person name="Slabodnick M."/>
            <person name="Ruby J.G."/>
            <person name="Reiff S.B."/>
            <person name="Swart E.C."/>
            <person name="Gosai S."/>
            <person name="Prabakaran S."/>
            <person name="Witkowska E."/>
            <person name="Larue G.E."/>
            <person name="Fisher S."/>
            <person name="Freeman R.M."/>
            <person name="Gunawardena J."/>
            <person name="Chu W."/>
            <person name="Stover N.A."/>
            <person name="Gregory B.D."/>
            <person name="Nowacki M."/>
            <person name="Derisi J."/>
            <person name="Roy S.W."/>
            <person name="Marshall W.F."/>
            <person name="Sood P."/>
        </authorList>
    </citation>
    <scope>NUCLEOTIDE SEQUENCE [LARGE SCALE GENOMIC DNA]</scope>
    <source>
        <strain evidence="5">WM001</strain>
    </source>
</reference>
<dbReference type="InterPro" id="IPR001932">
    <property type="entry name" value="PPM-type_phosphatase-like_dom"/>
</dbReference>
<dbReference type="GO" id="GO:0004722">
    <property type="term" value="F:protein serine/threonine phosphatase activity"/>
    <property type="evidence" value="ECO:0007669"/>
    <property type="project" value="InterPro"/>
</dbReference>
<feature type="region of interest" description="Disordered" evidence="3">
    <location>
        <begin position="51"/>
        <end position="80"/>
    </location>
</feature>
<dbReference type="AlphaFoldDB" id="A0A1R2BMJ9"/>
<evidence type="ECO:0000259" key="4">
    <source>
        <dbReference type="PROSITE" id="PS51746"/>
    </source>
</evidence>
<evidence type="ECO:0000313" key="5">
    <source>
        <dbReference type="EMBL" id="OMJ77981.1"/>
    </source>
</evidence>
<dbReference type="EMBL" id="MPUH01000545">
    <property type="protein sequence ID" value="OMJ77981.1"/>
    <property type="molecule type" value="Genomic_DNA"/>
</dbReference>
<gene>
    <name evidence="5" type="ORF">SteCoe_22302</name>
</gene>
<dbReference type="GO" id="GO:0016020">
    <property type="term" value="C:membrane"/>
    <property type="evidence" value="ECO:0007669"/>
    <property type="project" value="UniProtKB-SubCell"/>
</dbReference>
<dbReference type="PANTHER" id="PTHR47992">
    <property type="entry name" value="PROTEIN PHOSPHATASE"/>
    <property type="match status" value="1"/>
</dbReference>
<dbReference type="PROSITE" id="PS51746">
    <property type="entry name" value="PPM_2"/>
    <property type="match status" value="1"/>
</dbReference>
<dbReference type="SUPFAM" id="SSF81606">
    <property type="entry name" value="PP2C-like"/>
    <property type="match status" value="1"/>
</dbReference>
<comment type="caution">
    <text evidence="5">The sequence shown here is derived from an EMBL/GenBank/DDBJ whole genome shotgun (WGS) entry which is preliminary data.</text>
</comment>
<evidence type="ECO:0000256" key="1">
    <source>
        <dbReference type="ARBA" id="ARBA00004370"/>
    </source>
</evidence>
<dbReference type="SMART" id="SM00332">
    <property type="entry name" value="PP2Cc"/>
    <property type="match status" value="1"/>
</dbReference>
<keyword evidence="6" id="KW-1185">Reference proteome</keyword>
<accession>A0A1R2BMJ9</accession>
<dbReference type="InterPro" id="IPR036457">
    <property type="entry name" value="PPM-type-like_dom_sf"/>
</dbReference>
<protein>
    <recommendedName>
        <fullName evidence="4">PPM-type phosphatase domain-containing protein</fullName>
    </recommendedName>
</protein>
<feature type="domain" description="PPM-type phosphatase" evidence="4">
    <location>
        <begin position="144"/>
        <end position="422"/>
    </location>
</feature>
<dbReference type="Pfam" id="PF00481">
    <property type="entry name" value="PP2C"/>
    <property type="match status" value="1"/>
</dbReference>
<proteinExistence type="predicted"/>